<feature type="binding site" evidence="11">
    <location>
        <position position="203"/>
    </location>
    <ligand>
        <name>substrate</name>
    </ligand>
</feature>
<comment type="cofactor">
    <cofactor evidence="2 11">
        <name>Mg(2+)</name>
        <dbReference type="ChEBI" id="CHEBI:18420"/>
    </cofactor>
</comment>
<evidence type="ECO:0000256" key="9">
    <source>
        <dbReference type="ARBA" id="ARBA00022842"/>
    </source>
</evidence>
<comment type="caution">
    <text evidence="12">The sequence shown here is derived from an EMBL/GenBank/DDBJ whole genome shotgun (WGS) entry which is preliminary data.</text>
</comment>
<evidence type="ECO:0000256" key="1">
    <source>
        <dbReference type="ARBA" id="ARBA00001771"/>
    </source>
</evidence>
<dbReference type="PATRIC" id="fig|1588748.3.peg.1148"/>
<keyword evidence="13" id="KW-1185">Reference proteome</keyword>
<dbReference type="SUPFAM" id="SSF53613">
    <property type="entry name" value="Ribokinase-like"/>
    <property type="match status" value="1"/>
</dbReference>
<evidence type="ECO:0000313" key="12">
    <source>
        <dbReference type="EMBL" id="KXB90765.1"/>
    </source>
</evidence>
<dbReference type="STRING" id="1588748.HMPREF3182_01190"/>
<evidence type="ECO:0000256" key="4">
    <source>
        <dbReference type="ARBA" id="ARBA00022679"/>
    </source>
</evidence>
<evidence type="ECO:0000256" key="7">
    <source>
        <dbReference type="ARBA" id="ARBA00022777"/>
    </source>
</evidence>
<keyword evidence="9 11" id="KW-0460">Magnesium</keyword>
<dbReference type="GO" id="GO:0000287">
    <property type="term" value="F:magnesium ion binding"/>
    <property type="evidence" value="ECO:0007669"/>
    <property type="project" value="UniProtKB-UniRule"/>
</dbReference>
<dbReference type="RefSeq" id="WP_062486040.1">
    <property type="nucleotide sequence ID" value="NZ_KQ960952.1"/>
</dbReference>
<keyword evidence="4 11" id="KW-0808">Transferase</keyword>
<dbReference type="AlphaFoldDB" id="A0A134CEZ4"/>
<dbReference type="Proteomes" id="UP000070160">
    <property type="component" value="Unassembled WGS sequence"/>
</dbReference>
<comment type="similarity">
    <text evidence="11">Belongs to the Thz kinase family.</text>
</comment>
<gene>
    <name evidence="11" type="primary">thiM</name>
    <name evidence="12" type="ORF">HMPREF3182_01190</name>
</gene>
<feature type="binding site" evidence="11">
    <location>
        <position position="53"/>
    </location>
    <ligand>
        <name>substrate</name>
    </ligand>
</feature>
<protein>
    <recommendedName>
        <fullName evidence="11">Hydroxyethylthiazole kinase</fullName>
        <ecNumber evidence="11">2.7.1.50</ecNumber>
    </recommendedName>
    <alternativeName>
        <fullName evidence="11">4-methyl-5-beta-hydroxyethylthiazole kinase</fullName>
        <shortName evidence="11">TH kinase</shortName>
        <shortName evidence="11">Thz kinase</shortName>
    </alternativeName>
</protein>
<keyword evidence="7 11" id="KW-0418">Kinase</keyword>
<reference evidence="13" key="1">
    <citation type="submission" date="2016-01" db="EMBL/GenBank/DDBJ databases">
        <authorList>
            <person name="Mitreva M."/>
            <person name="Pepin K.H."/>
            <person name="Mihindukulasuriya K.A."/>
            <person name="Fulton R."/>
            <person name="Fronick C."/>
            <person name="O'Laughlin M."/>
            <person name="Miner T."/>
            <person name="Herter B."/>
            <person name="Rosa B.A."/>
            <person name="Cordes M."/>
            <person name="Tomlinson C."/>
            <person name="Wollam A."/>
            <person name="Palsikar V.B."/>
            <person name="Mardis E.R."/>
            <person name="Wilson R.K."/>
        </authorList>
    </citation>
    <scope>NUCLEOTIDE SEQUENCE [LARGE SCALE GENOMIC DNA]</scope>
    <source>
        <strain evidence="13">KA00182</strain>
    </source>
</reference>
<name>A0A134CEZ4_9FIRM</name>
<dbReference type="GO" id="GO:0009228">
    <property type="term" value="P:thiamine biosynthetic process"/>
    <property type="evidence" value="ECO:0007669"/>
    <property type="project" value="UniProtKB-KW"/>
</dbReference>
<evidence type="ECO:0000256" key="3">
    <source>
        <dbReference type="ARBA" id="ARBA00004868"/>
    </source>
</evidence>
<accession>A0A134CEZ4</accession>
<dbReference type="GO" id="GO:0004417">
    <property type="term" value="F:hydroxyethylthiazole kinase activity"/>
    <property type="evidence" value="ECO:0007669"/>
    <property type="project" value="UniProtKB-UniRule"/>
</dbReference>
<dbReference type="UniPathway" id="UPA00060">
    <property type="reaction ID" value="UER00139"/>
</dbReference>
<evidence type="ECO:0000256" key="10">
    <source>
        <dbReference type="ARBA" id="ARBA00022977"/>
    </source>
</evidence>
<evidence type="ECO:0000256" key="2">
    <source>
        <dbReference type="ARBA" id="ARBA00001946"/>
    </source>
</evidence>
<keyword evidence="6 11" id="KW-0547">Nucleotide-binding</keyword>
<dbReference type="EMBL" id="LSDT01000044">
    <property type="protein sequence ID" value="KXB90765.1"/>
    <property type="molecule type" value="Genomic_DNA"/>
</dbReference>
<keyword evidence="5 11" id="KW-0479">Metal-binding</keyword>
<dbReference type="GO" id="GO:0005524">
    <property type="term" value="F:ATP binding"/>
    <property type="evidence" value="ECO:0007669"/>
    <property type="project" value="UniProtKB-UniRule"/>
</dbReference>
<dbReference type="CDD" id="cd01170">
    <property type="entry name" value="THZ_kinase"/>
    <property type="match status" value="1"/>
</dbReference>
<comment type="pathway">
    <text evidence="3 11">Cofactor biosynthesis; thiamine diphosphate biosynthesis; 4-methyl-5-(2-phosphoethyl)-thiazole from 5-(2-hydroxyethyl)-4-methylthiazole: step 1/1.</text>
</comment>
<dbReference type="PRINTS" id="PR01099">
    <property type="entry name" value="HYETHTZKNASE"/>
</dbReference>
<keyword evidence="8 11" id="KW-0067">ATP-binding</keyword>
<feature type="binding site" evidence="11">
    <location>
        <position position="176"/>
    </location>
    <ligand>
        <name>ATP</name>
        <dbReference type="ChEBI" id="CHEBI:30616"/>
    </ligand>
</feature>
<dbReference type="InterPro" id="IPR029056">
    <property type="entry name" value="Ribokinase-like"/>
</dbReference>
<dbReference type="PIRSF" id="PIRSF000513">
    <property type="entry name" value="Thz_kinase"/>
    <property type="match status" value="1"/>
</dbReference>
<dbReference type="Gene3D" id="3.40.1190.20">
    <property type="match status" value="1"/>
</dbReference>
<evidence type="ECO:0000313" key="13">
    <source>
        <dbReference type="Proteomes" id="UP000070160"/>
    </source>
</evidence>
<dbReference type="GO" id="GO:0009229">
    <property type="term" value="P:thiamine diphosphate biosynthetic process"/>
    <property type="evidence" value="ECO:0007669"/>
    <property type="project" value="UniProtKB-UniRule"/>
</dbReference>
<dbReference type="InterPro" id="IPR000417">
    <property type="entry name" value="Hyethyz_kinase"/>
</dbReference>
<feature type="binding site" evidence="11">
    <location>
        <position position="129"/>
    </location>
    <ligand>
        <name>ATP</name>
        <dbReference type="ChEBI" id="CHEBI:30616"/>
    </ligand>
</feature>
<evidence type="ECO:0000256" key="11">
    <source>
        <dbReference type="HAMAP-Rule" id="MF_00228"/>
    </source>
</evidence>
<dbReference type="NCBIfam" id="NF006830">
    <property type="entry name" value="PRK09355.1"/>
    <property type="match status" value="1"/>
</dbReference>
<comment type="catalytic activity">
    <reaction evidence="1 11">
        <text>5-(2-hydroxyethyl)-4-methylthiazole + ATP = 4-methyl-5-(2-phosphooxyethyl)-thiazole + ADP + H(+)</text>
        <dbReference type="Rhea" id="RHEA:24212"/>
        <dbReference type="ChEBI" id="CHEBI:15378"/>
        <dbReference type="ChEBI" id="CHEBI:17957"/>
        <dbReference type="ChEBI" id="CHEBI:30616"/>
        <dbReference type="ChEBI" id="CHEBI:58296"/>
        <dbReference type="ChEBI" id="CHEBI:456216"/>
        <dbReference type="EC" id="2.7.1.50"/>
    </reaction>
</comment>
<sequence>MERGKRIQHILMEVAQARERVRQQKPLIHEITSPVTMNDCANITLALGASPIMAEEIREVADVVKQAKALLLNMGVLKKERLRAMYCAAEVAIEQHIPIVLDPVGVGSTLWRTTEIRAFLQTIPVSIIKGNSSELYCLLETTHAGTKGVDAQDEMQLEPSFWQDGAAYLHATLGVTGKNDVVADATGAIFLQNGCATLPYVTGTGCMIGALAAAYSSVATPFIATAAAIMSMAIVGEQAVGCGPGSLHATLCDGIYSLDKDSFFQYGQITTPMKV</sequence>
<keyword evidence="10 11" id="KW-0784">Thiamine biosynthesis</keyword>
<evidence type="ECO:0000256" key="5">
    <source>
        <dbReference type="ARBA" id="ARBA00022723"/>
    </source>
</evidence>
<comment type="function">
    <text evidence="11">Catalyzes the phosphorylation of the hydroxyl group of 4-methyl-5-beta-hydroxyethylthiazole (THZ).</text>
</comment>
<dbReference type="EC" id="2.7.1.50" evidence="11"/>
<dbReference type="Pfam" id="PF02110">
    <property type="entry name" value="HK"/>
    <property type="match status" value="1"/>
</dbReference>
<dbReference type="HAMAP" id="MF_00228">
    <property type="entry name" value="Thz_kinase"/>
    <property type="match status" value="1"/>
</dbReference>
<organism evidence="12 13">
    <name type="scientific">Megasphaera hutchinsoni</name>
    <dbReference type="NCBI Taxonomy" id="1588748"/>
    <lineage>
        <taxon>Bacteria</taxon>
        <taxon>Bacillati</taxon>
        <taxon>Bacillota</taxon>
        <taxon>Negativicutes</taxon>
        <taxon>Veillonellales</taxon>
        <taxon>Veillonellaceae</taxon>
        <taxon>Megasphaera</taxon>
    </lineage>
</organism>
<evidence type="ECO:0000256" key="6">
    <source>
        <dbReference type="ARBA" id="ARBA00022741"/>
    </source>
</evidence>
<proteinExistence type="inferred from homology"/>
<evidence type="ECO:0000256" key="8">
    <source>
        <dbReference type="ARBA" id="ARBA00022840"/>
    </source>
</evidence>